<dbReference type="EMBL" id="PYKI01000213">
    <property type="protein sequence ID" value="TGE30017.1"/>
    <property type="molecule type" value="Genomic_DNA"/>
</dbReference>
<sequence>MRKSDNLPVTFTKSDVAIIARETRYRGVFSLDVYRFRQRLFPGAVSG</sequence>
<comment type="caution">
    <text evidence="1">The sequence shown here is derived from an EMBL/GenBank/DDBJ whole genome shotgun (WGS) entry which is preliminary data.</text>
</comment>
<keyword evidence="2" id="KW-1185">Reference proteome</keyword>
<evidence type="ECO:0000313" key="2">
    <source>
        <dbReference type="Proteomes" id="UP000298196"/>
    </source>
</evidence>
<gene>
    <name evidence="1" type="primary">nudF</name>
    <name evidence="1" type="ORF">C9F07_01410</name>
</gene>
<feature type="non-terminal residue" evidence="1">
    <location>
        <position position="47"/>
    </location>
</feature>
<evidence type="ECO:0000313" key="1">
    <source>
        <dbReference type="EMBL" id="TGE30017.1"/>
    </source>
</evidence>
<accession>A0A4Z0QIW8</accession>
<keyword evidence="1" id="KW-0378">Hydrolase</keyword>
<reference evidence="1 2" key="1">
    <citation type="submission" date="2018-03" db="EMBL/GenBank/DDBJ databases">
        <title>Non-Typhoidal Salmonella genome sequencing and assembly.</title>
        <authorList>
            <person name="Matchawe C."/>
        </authorList>
    </citation>
    <scope>NUCLEOTIDE SEQUENCE [LARGE SCALE GENOMIC DNA]</scope>
    <source>
        <strain evidence="1 2">22sa</strain>
    </source>
</reference>
<dbReference type="AlphaFoldDB" id="A0A4Z0QIW8"/>
<proteinExistence type="predicted"/>
<dbReference type="Proteomes" id="UP000298196">
    <property type="component" value="Unassembled WGS sequence"/>
</dbReference>
<name>A0A4Z0QIW8_SALET</name>
<protein>
    <submittedName>
        <fullName evidence="1">ADP-ribose diphosphatase</fullName>
        <ecNumber evidence="1">3.6.1.13</ecNumber>
    </submittedName>
</protein>
<dbReference type="GO" id="GO:0047631">
    <property type="term" value="F:ADP-ribose diphosphatase activity"/>
    <property type="evidence" value="ECO:0007669"/>
    <property type="project" value="UniProtKB-EC"/>
</dbReference>
<dbReference type="EC" id="3.6.1.13" evidence="1"/>
<organism evidence="1 2">
    <name type="scientific">Salmonella enterica subsp. enterica serovar Poona</name>
    <dbReference type="NCBI Taxonomy" id="436295"/>
    <lineage>
        <taxon>Bacteria</taxon>
        <taxon>Pseudomonadati</taxon>
        <taxon>Pseudomonadota</taxon>
        <taxon>Gammaproteobacteria</taxon>
        <taxon>Enterobacterales</taxon>
        <taxon>Enterobacteriaceae</taxon>
        <taxon>Salmonella</taxon>
    </lineage>
</organism>